<evidence type="ECO:0000313" key="2">
    <source>
        <dbReference type="Proteomes" id="UP000762676"/>
    </source>
</evidence>
<organism evidence="1 2">
    <name type="scientific">Elysia marginata</name>
    <dbReference type="NCBI Taxonomy" id="1093978"/>
    <lineage>
        <taxon>Eukaryota</taxon>
        <taxon>Metazoa</taxon>
        <taxon>Spiralia</taxon>
        <taxon>Lophotrochozoa</taxon>
        <taxon>Mollusca</taxon>
        <taxon>Gastropoda</taxon>
        <taxon>Heterobranchia</taxon>
        <taxon>Euthyneura</taxon>
        <taxon>Panpulmonata</taxon>
        <taxon>Sacoglossa</taxon>
        <taxon>Placobranchoidea</taxon>
        <taxon>Plakobranchidae</taxon>
        <taxon>Elysia</taxon>
    </lineage>
</organism>
<evidence type="ECO:0000313" key="1">
    <source>
        <dbReference type="EMBL" id="GFR72788.1"/>
    </source>
</evidence>
<accession>A0AAV4FHA5</accession>
<dbReference type="EMBL" id="BMAT01000778">
    <property type="protein sequence ID" value="GFR72788.1"/>
    <property type="molecule type" value="Genomic_DNA"/>
</dbReference>
<dbReference type="Proteomes" id="UP000762676">
    <property type="component" value="Unassembled WGS sequence"/>
</dbReference>
<comment type="caution">
    <text evidence="1">The sequence shown here is derived from an EMBL/GenBank/DDBJ whole genome shotgun (WGS) entry which is preliminary data.</text>
</comment>
<gene>
    <name evidence="1" type="ORF">ElyMa_000386800</name>
</gene>
<keyword evidence="2" id="KW-1185">Reference proteome</keyword>
<sequence>MRSVLHQTDDLAMTTDQPACLIDCVMSLTRHQFQTDRLGLPFSQSLTPTCKLPINLISKQSNGTVDKPLISSVTNHGRKPFF</sequence>
<name>A0AAV4FHA5_9GAST</name>
<dbReference type="AlphaFoldDB" id="A0AAV4FHA5"/>
<reference evidence="1 2" key="1">
    <citation type="journal article" date="2021" name="Elife">
        <title>Chloroplast acquisition without the gene transfer in kleptoplastic sea slugs, Plakobranchus ocellatus.</title>
        <authorList>
            <person name="Maeda T."/>
            <person name="Takahashi S."/>
            <person name="Yoshida T."/>
            <person name="Shimamura S."/>
            <person name="Takaki Y."/>
            <person name="Nagai Y."/>
            <person name="Toyoda A."/>
            <person name="Suzuki Y."/>
            <person name="Arimoto A."/>
            <person name="Ishii H."/>
            <person name="Satoh N."/>
            <person name="Nishiyama T."/>
            <person name="Hasebe M."/>
            <person name="Maruyama T."/>
            <person name="Minagawa J."/>
            <person name="Obokata J."/>
            <person name="Shigenobu S."/>
        </authorList>
    </citation>
    <scope>NUCLEOTIDE SEQUENCE [LARGE SCALE GENOMIC DNA]</scope>
</reference>
<proteinExistence type="predicted"/>
<protein>
    <submittedName>
        <fullName evidence="1">Uncharacterized protein</fullName>
    </submittedName>
</protein>